<feature type="compositionally biased region" description="Low complexity" evidence="1">
    <location>
        <begin position="238"/>
        <end position="248"/>
    </location>
</feature>
<accession>F9WLF5</accession>
<dbReference type="AlphaFoldDB" id="F9WLF5"/>
<feature type="region of interest" description="Disordered" evidence="1">
    <location>
        <begin position="1"/>
        <end position="34"/>
    </location>
</feature>
<evidence type="ECO:0000313" key="3">
    <source>
        <dbReference type="Proteomes" id="UP000009027"/>
    </source>
</evidence>
<feature type="compositionally biased region" description="Basic residues" evidence="1">
    <location>
        <begin position="426"/>
        <end position="437"/>
    </location>
</feature>
<name>F9WLF5_TRYVY</name>
<keyword evidence="3" id="KW-1185">Reference proteome</keyword>
<organism evidence="2 3">
    <name type="scientific">Trypanosoma vivax (strain Y486)</name>
    <dbReference type="NCBI Taxonomy" id="1055687"/>
    <lineage>
        <taxon>Eukaryota</taxon>
        <taxon>Discoba</taxon>
        <taxon>Euglenozoa</taxon>
        <taxon>Kinetoplastea</taxon>
        <taxon>Metakinetoplastina</taxon>
        <taxon>Trypanosomatida</taxon>
        <taxon>Trypanosomatidae</taxon>
        <taxon>Trypanosoma</taxon>
        <taxon>Duttonella</taxon>
    </lineage>
</organism>
<evidence type="ECO:0000256" key="1">
    <source>
        <dbReference type="SAM" id="MobiDB-lite"/>
    </source>
</evidence>
<protein>
    <submittedName>
        <fullName evidence="2">Uncharacterized protein</fullName>
    </submittedName>
</protein>
<proteinExistence type="predicted"/>
<gene>
    <name evidence="2" type="ORF">TvY486_0010220</name>
</gene>
<sequence length="466" mass="51633">MRRDRQRFARASCGHDRCRRRGVPSPTTGQARASSIGREVFAEDASATLWTSLGTWTSLHAHEQPQRRRRKNQRAHKARPEQHLLVRTVAGTQSQCVLPRDAKDNTNTWPRRTQTRREETRGGTRSSSAQRRQRSMAPRESGTHWPPGWRTQDERTSTGTRGERLVEKNGGAKDGAKGVAHNESPASRRTNTQVGRMVERGQSDKGKRGTATQTWGHARKEILRRLTRNTGHSQRGTAAKPAAASATGTRGGAEAKRGLRRRWPEQRRECSTEERPKEGREEGGNEMSKAADEQGAKVTQRWRLNGKGAQGGALPCNRRRSEGGEGTSHGGCLRGRAESDHASTLPLAEGRAITFSNQRTASRDTRGPRHATQPQGSHTAGRKMGARTACQARSKGEALASCGEHLDKRGGSAGEKNTLQTEDRRGRRTAKRGMKKQRHDDERAALAVPWNRTMRDREVAKLDLGK</sequence>
<evidence type="ECO:0000313" key="2">
    <source>
        <dbReference type="EMBL" id="CCD18346.1"/>
    </source>
</evidence>
<dbReference type="Proteomes" id="UP000009027">
    <property type="component" value="Unassembled WGS sequence"/>
</dbReference>
<feature type="compositionally biased region" description="Basic and acidic residues" evidence="1">
    <location>
        <begin position="197"/>
        <end position="207"/>
    </location>
</feature>
<feature type="compositionally biased region" description="Gly residues" evidence="1">
    <location>
        <begin position="324"/>
        <end position="333"/>
    </location>
</feature>
<reference evidence="2 3" key="1">
    <citation type="journal article" date="2012" name="Proc. Natl. Acad. Sci. U.S.A.">
        <title>Antigenic diversity is generated by distinct evolutionary mechanisms in African trypanosome species.</title>
        <authorList>
            <person name="Jackson A.P."/>
            <person name="Berry A."/>
            <person name="Aslett M."/>
            <person name="Allison H.C."/>
            <person name="Burton P."/>
            <person name="Vavrova-Anderson J."/>
            <person name="Brown R."/>
            <person name="Browne H."/>
            <person name="Corton N."/>
            <person name="Hauser H."/>
            <person name="Gamble J."/>
            <person name="Gilderthorp R."/>
            <person name="Marcello L."/>
            <person name="McQuillan J."/>
            <person name="Otto T.D."/>
            <person name="Quail M.A."/>
            <person name="Sanders M.J."/>
            <person name="van Tonder A."/>
            <person name="Ginger M.L."/>
            <person name="Field M.C."/>
            <person name="Barry J.D."/>
            <person name="Hertz-Fowler C."/>
            <person name="Berriman M."/>
        </authorList>
    </citation>
    <scope>NUCLEOTIDE SEQUENCE</scope>
    <source>
        <strain evidence="2 3">Y486</strain>
    </source>
</reference>
<dbReference type="EMBL" id="CAEX01000947">
    <property type="protein sequence ID" value="CCD18346.1"/>
    <property type="molecule type" value="Genomic_DNA"/>
</dbReference>
<feature type="compositionally biased region" description="Polar residues" evidence="1">
    <location>
        <begin position="184"/>
        <end position="194"/>
    </location>
</feature>
<feature type="compositionally biased region" description="Basic and acidic residues" evidence="1">
    <location>
        <begin position="151"/>
        <end position="176"/>
    </location>
</feature>
<feature type="compositionally biased region" description="Basic and acidic residues" evidence="1">
    <location>
        <begin position="253"/>
        <end position="295"/>
    </location>
</feature>
<feature type="region of interest" description="Disordered" evidence="1">
    <location>
        <begin position="60"/>
        <end position="449"/>
    </location>
</feature>
<feature type="compositionally biased region" description="Basic residues" evidence="1">
    <location>
        <begin position="67"/>
        <end position="77"/>
    </location>
</feature>